<dbReference type="GO" id="GO:0016740">
    <property type="term" value="F:transferase activity"/>
    <property type="evidence" value="ECO:0007669"/>
    <property type="project" value="UniProtKB-KW"/>
</dbReference>
<accession>A0A166PAP8</accession>
<sequence>LLMQFPTVLVSLPSPCAAICSRIKQPLQSSHSCSNAGQLVASARSNLDVPSSLFQGPSTIERFRALLIDRIRASLRRSPPLLRNESPTMLPFSNQRRHSQDHAGEPDPESSQLIPTRKRRHRVRVQGRLAVVRSVSTVNLRPAASVAPTLPSPVAASGTTTPATPKFESGVAGSTGTPVRRRKSLDEASSDTEEDDAKETAVRDRQFRGYGIGGAGNIRRPTEVYGSTKSSSSSSRFAMFHPSGSSDETDKRQWSFKELFARNGERKGKGVAGSGPWH</sequence>
<feature type="non-terminal residue" evidence="2">
    <location>
        <position position="1"/>
    </location>
</feature>
<feature type="compositionally biased region" description="Basic and acidic residues" evidence="1">
    <location>
        <begin position="198"/>
        <end position="207"/>
    </location>
</feature>
<reference evidence="2 3" key="1">
    <citation type="submission" date="2015-06" db="EMBL/GenBank/DDBJ databases">
        <title>Survival trade-offs in plant roots during colonization by closely related pathogenic and mutualistic fungi.</title>
        <authorList>
            <person name="Hacquard S."/>
            <person name="Kracher B."/>
            <person name="Hiruma K."/>
            <person name="Weinman A."/>
            <person name="Muench P."/>
            <person name="Garrido Oter R."/>
            <person name="Ver Loren van Themaat E."/>
            <person name="Dallerey J.-F."/>
            <person name="Damm U."/>
            <person name="Henrissat B."/>
            <person name="Lespinet O."/>
            <person name="Thon M."/>
            <person name="Kemen E."/>
            <person name="McHardy A.C."/>
            <person name="Schulze-Lefert P."/>
            <person name="O'Connell R.J."/>
        </authorList>
    </citation>
    <scope>NUCLEOTIDE SEQUENCE [LARGE SCALE GENOMIC DNA]</scope>
    <source>
        <strain evidence="2 3">0861</strain>
    </source>
</reference>
<proteinExistence type="predicted"/>
<dbReference type="AlphaFoldDB" id="A0A166PAP8"/>
<evidence type="ECO:0000256" key="1">
    <source>
        <dbReference type="SAM" id="MobiDB-lite"/>
    </source>
</evidence>
<feature type="compositionally biased region" description="Acidic residues" evidence="1">
    <location>
        <begin position="188"/>
        <end position="197"/>
    </location>
</feature>
<evidence type="ECO:0000313" key="2">
    <source>
        <dbReference type="EMBL" id="KZL66562.1"/>
    </source>
</evidence>
<keyword evidence="3" id="KW-1185">Reference proteome</keyword>
<feature type="region of interest" description="Disordered" evidence="1">
    <location>
        <begin position="147"/>
        <end position="252"/>
    </location>
</feature>
<feature type="region of interest" description="Disordered" evidence="1">
    <location>
        <begin position="79"/>
        <end position="122"/>
    </location>
</feature>
<keyword evidence="2" id="KW-0808">Transferase</keyword>
<dbReference type="Proteomes" id="UP000076552">
    <property type="component" value="Unassembled WGS sequence"/>
</dbReference>
<comment type="caution">
    <text evidence="2">The sequence shown here is derived from an EMBL/GenBank/DDBJ whole genome shotgun (WGS) entry which is preliminary data.</text>
</comment>
<dbReference type="EMBL" id="LFIV01000171">
    <property type="protein sequence ID" value="KZL66562.1"/>
    <property type="molecule type" value="Genomic_DNA"/>
</dbReference>
<gene>
    <name evidence="2" type="ORF">CT0861_04485</name>
</gene>
<name>A0A166PAP8_9PEZI</name>
<protein>
    <submittedName>
        <fullName evidence="2">UDP-glucuronosyl/UDP-glucosyltransferase</fullName>
    </submittedName>
</protein>
<organism evidence="2 3">
    <name type="scientific">Colletotrichum tofieldiae</name>
    <dbReference type="NCBI Taxonomy" id="708197"/>
    <lineage>
        <taxon>Eukaryota</taxon>
        <taxon>Fungi</taxon>
        <taxon>Dikarya</taxon>
        <taxon>Ascomycota</taxon>
        <taxon>Pezizomycotina</taxon>
        <taxon>Sordariomycetes</taxon>
        <taxon>Hypocreomycetidae</taxon>
        <taxon>Glomerellales</taxon>
        <taxon>Glomerellaceae</taxon>
        <taxon>Colletotrichum</taxon>
        <taxon>Colletotrichum spaethianum species complex</taxon>
    </lineage>
</organism>
<evidence type="ECO:0000313" key="3">
    <source>
        <dbReference type="Proteomes" id="UP000076552"/>
    </source>
</evidence>